<dbReference type="EMBL" id="CAJPDQ010000034">
    <property type="protein sequence ID" value="CAF9929971.1"/>
    <property type="molecule type" value="Genomic_DNA"/>
</dbReference>
<organism evidence="2 3">
    <name type="scientific">Gomphillus americanus</name>
    <dbReference type="NCBI Taxonomy" id="1940652"/>
    <lineage>
        <taxon>Eukaryota</taxon>
        <taxon>Fungi</taxon>
        <taxon>Dikarya</taxon>
        <taxon>Ascomycota</taxon>
        <taxon>Pezizomycotina</taxon>
        <taxon>Lecanoromycetes</taxon>
        <taxon>OSLEUM clade</taxon>
        <taxon>Ostropomycetidae</taxon>
        <taxon>Ostropales</taxon>
        <taxon>Graphidaceae</taxon>
        <taxon>Gomphilloideae</taxon>
        <taxon>Gomphillus</taxon>
    </lineage>
</organism>
<name>A0A8H3FSI4_9LECA</name>
<evidence type="ECO:0000313" key="2">
    <source>
        <dbReference type="EMBL" id="CAF9929971.1"/>
    </source>
</evidence>
<dbReference type="SUPFAM" id="SSF51735">
    <property type="entry name" value="NAD(P)-binding Rossmann-fold domains"/>
    <property type="match status" value="1"/>
</dbReference>
<evidence type="ECO:0000259" key="1">
    <source>
        <dbReference type="Pfam" id="PF13460"/>
    </source>
</evidence>
<dbReference type="PANTHER" id="PTHR47129">
    <property type="entry name" value="QUINONE OXIDOREDUCTASE 2"/>
    <property type="match status" value="1"/>
</dbReference>
<accession>A0A8H3FSI4</accession>
<comment type="caution">
    <text evidence="2">The sequence shown here is derived from an EMBL/GenBank/DDBJ whole genome shotgun (WGS) entry which is preliminary data.</text>
</comment>
<protein>
    <recommendedName>
        <fullName evidence="1">NAD(P)-binding domain-containing protein</fullName>
    </recommendedName>
</protein>
<keyword evidence="3" id="KW-1185">Reference proteome</keyword>
<gene>
    <name evidence="2" type="ORF">GOMPHAMPRED_005529</name>
</gene>
<dbReference type="Gene3D" id="3.40.50.720">
    <property type="entry name" value="NAD(P)-binding Rossmann-like Domain"/>
    <property type="match status" value="1"/>
</dbReference>
<dbReference type="Pfam" id="PF13460">
    <property type="entry name" value="NAD_binding_10"/>
    <property type="match status" value="1"/>
</dbReference>
<dbReference type="InterPro" id="IPR052718">
    <property type="entry name" value="NmrA-type_oxidoreductase"/>
</dbReference>
<dbReference type="InterPro" id="IPR016040">
    <property type="entry name" value="NAD(P)-bd_dom"/>
</dbReference>
<dbReference type="PANTHER" id="PTHR47129:SF1">
    <property type="entry name" value="NMRA-LIKE DOMAIN-CONTAINING PROTEIN"/>
    <property type="match status" value="1"/>
</dbReference>
<feature type="domain" description="NAD(P)-binding" evidence="1">
    <location>
        <begin position="6"/>
        <end position="175"/>
    </location>
</feature>
<dbReference type="Proteomes" id="UP000664169">
    <property type="component" value="Unassembled WGS sequence"/>
</dbReference>
<sequence>MYAVTGASGRLGSLVLQSLLEKTSIKNVVALTRTPDHVAHLADPGPVIREFDFDKPESLLSALRGVTRLLLVSGSAIGKRAEQHRAMIQAAKDAGVAFAAYASVLHADTCTLGLAQEHRTTENDIKSSGLNYAISRHGWYTKNLLGDITQQIQEEKVVGRAGNRRQSSASRADYAAGDALEISGVTIEYVNMSAEEYKEYLAGQGFPPRIADLLADAGAQCALDVMFDDSGTLGKVIGRPTTELQTIVSRHIASSASSESNSHASYVFHEE</sequence>
<dbReference type="InterPro" id="IPR036291">
    <property type="entry name" value="NAD(P)-bd_dom_sf"/>
</dbReference>
<dbReference type="Gene3D" id="3.90.25.10">
    <property type="entry name" value="UDP-galactose 4-epimerase, domain 1"/>
    <property type="match status" value="2"/>
</dbReference>
<evidence type="ECO:0000313" key="3">
    <source>
        <dbReference type="Proteomes" id="UP000664169"/>
    </source>
</evidence>
<proteinExistence type="predicted"/>
<dbReference type="AlphaFoldDB" id="A0A8H3FSI4"/>
<reference evidence="2" key="1">
    <citation type="submission" date="2021-03" db="EMBL/GenBank/DDBJ databases">
        <authorList>
            <person name="Tagirdzhanova G."/>
        </authorList>
    </citation>
    <scope>NUCLEOTIDE SEQUENCE</scope>
</reference>
<dbReference type="OrthoDB" id="419598at2759"/>